<dbReference type="AlphaFoldDB" id="A0A9J6RLH8"/>
<feature type="domain" description="Activator of Hsp90 ATPase homologue 1/2-like C-terminal" evidence="2">
    <location>
        <begin position="12"/>
        <end position="139"/>
    </location>
</feature>
<keyword evidence="4" id="KW-1185">Reference proteome</keyword>
<accession>A0A9J6RLH8</accession>
<evidence type="ECO:0000313" key="4">
    <source>
        <dbReference type="Proteomes" id="UP001069090"/>
    </source>
</evidence>
<protein>
    <submittedName>
        <fullName evidence="3">SRPBCC family protein</fullName>
    </submittedName>
</protein>
<proteinExistence type="inferred from homology"/>
<dbReference type="EMBL" id="JAPTGG010000006">
    <property type="protein sequence ID" value="MCZ0865355.1"/>
    <property type="molecule type" value="Genomic_DNA"/>
</dbReference>
<comment type="similarity">
    <text evidence="1">Belongs to the AHA1 family.</text>
</comment>
<dbReference type="Gene3D" id="3.30.530.20">
    <property type="match status" value="1"/>
</dbReference>
<dbReference type="Proteomes" id="UP001069090">
    <property type="component" value="Unassembled WGS sequence"/>
</dbReference>
<name>A0A9J6RLH8_9GAMM</name>
<reference evidence="3 4" key="1">
    <citation type="submission" date="2022-12" db="EMBL/GenBank/DDBJ databases">
        <title>Dasania phycosphaerae sp. nov., isolated from particulate material of the south coast of Korea.</title>
        <authorList>
            <person name="Jiang Y."/>
        </authorList>
    </citation>
    <scope>NUCLEOTIDE SEQUENCE [LARGE SCALE GENOMIC DNA]</scope>
    <source>
        <strain evidence="3 4">GY-19</strain>
    </source>
</reference>
<dbReference type="Pfam" id="PF08327">
    <property type="entry name" value="AHSA1"/>
    <property type="match status" value="1"/>
</dbReference>
<gene>
    <name evidence="3" type="ORF">O0V09_09095</name>
</gene>
<dbReference type="SUPFAM" id="SSF55961">
    <property type="entry name" value="Bet v1-like"/>
    <property type="match status" value="1"/>
</dbReference>
<sequence>MQDVIQREIIINATKERVYNAIATPEQLVLWFPETLEGDYKVGEQPVFGFGEYGKSQVYIVAANPYEYFAYRWVPGANNFLGDVLTVPNTLVEFRIQEQAHGQCKLTLIESGFAALPAEAYTENSGGWDFMLGRLIKYFAAA</sequence>
<dbReference type="InterPro" id="IPR023393">
    <property type="entry name" value="START-like_dom_sf"/>
</dbReference>
<evidence type="ECO:0000256" key="1">
    <source>
        <dbReference type="ARBA" id="ARBA00006817"/>
    </source>
</evidence>
<comment type="caution">
    <text evidence="3">The sequence shown here is derived from an EMBL/GenBank/DDBJ whole genome shotgun (WGS) entry which is preliminary data.</text>
</comment>
<dbReference type="RefSeq" id="WP_258331500.1">
    <property type="nucleotide sequence ID" value="NZ_JAPTGG010000006.1"/>
</dbReference>
<dbReference type="InterPro" id="IPR013538">
    <property type="entry name" value="ASHA1/2-like_C"/>
</dbReference>
<organism evidence="3 4">
    <name type="scientific">Dasania phycosphaerae</name>
    <dbReference type="NCBI Taxonomy" id="2950436"/>
    <lineage>
        <taxon>Bacteria</taxon>
        <taxon>Pseudomonadati</taxon>
        <taxon>Pseudomonadota</taxon>
        <taxon>Gammaproteobacteria</taxon>
        <taxon>Cellvibrionales</taxon>
        <taxon>Spongiibacteraceae</taxon>
        <taxon>Dasania</taxon>
    </lineage>
</organism>
<dbReference type="CDD" id="cd08898">
    <property type="entry name" value="SRPBCC_CalC_Aha1-like_5"/>
    <property type="match status" value="1"/>
</dbReference>
<evidence type="ECO:0000313" key="3">
    <source>
        <dbReference type="EMBL" id="MCZ0865355.1"/>
    </source>
</evidence>
<evidence type="ECO:0000259" key="2">
    <source>
        <dbReference type="Pfam" id="PF08327"/>
    </source>
</evidence>